<reference evidence="2" key="2">
    <citation type="submission" date="2018-05" db="EMBL/GenBank/DDBJ databases">
        <title>OpunRS2 (Oryza punctata Reference Sequence Version 2).</title>
        <authorList>
            <person name="Zhang J."/>
            <person name="Kudrna D."/>
            <person name="Lee S."/>
            <person name="Talag J."/>
            <person name="Welchert J."/>
            <person name="Wing R.A."/>
        </authorList>
    </citation>
    <scope>NUCLEOTIDE SEQUENCE [LARGE SCALE GENOMIC DNA]</scope>
</reference>
<evidence type="ECO:0000313" key="2">
    <source>
        <dbReference type="EnsemblPlants" id="OPUNC03G27530.1"/>
    </source>
</evidence>
<name>A0A0E0KHN0_ORYPU</name>
<keyword evidence="3" id="KW-1185">Reference proteome</keyword>
<accession>A0A0E0KHN0</accession>
<dbReference type="InterPro" id="IPR022256">
    <property type="entry name" value="DUF3778"/>
</dbReference>
<protein>
    <recommendedName>
        <fullName evidence="1">DUF3778 domain-containing protein</fullName>
    </recommendedName>
</protein>
<proteinExistence type="predicted"/>
<sequence>MVGGSGCPRQMLSVANSSPLESWMVLADGRFHWQGGFAGFVVRIELKLLKFNDELRGQLLLSPGMLTPKSMVQQQTFNLCRYRGGNRRGSLVCQALCTSKEARGCNRRERKKKSHGAKQHVSMTTDPNIKARRNYQWPPPFCCG</sequence>
<organism evidence="2">
    <name type="scientific">Oryza punctata</name>
    <name type="common">Red rice</name>
    <dbReference type="NCBI Taxonomy" id="4537"/>
    <lineage>
        <taxon>Eukaryota</taxon>
        <taxon>Viridiplantae</taxon>
        <taxon>Streptophyta</taxon>
        <taxon>Embryophyta</taxon>
        <taxon>Tracheophyta</taxon>
        <taxon>Spermatophyta</taxon>
        <taxon>Magnoliopsida</taxon>
        <taxon>Liliopsida</taxon>
        <taxon>Poales</taxon>
        <taxon>Poaceae</taxon>
        <taxon>BOP clade</taxon>
        <taxon>Oryzoideae</taxon>
        <taxon>Oryzeae</taxon>
        <taxon>Oryzinae</taxon>
        <taxon>Oryza</taxon>
    </lineage>
</organism>
<dbReference type="AlphaFoldDB" id="A0A0E0KHN0"/>
<reference evidence="2" key="1">
    <citation type="submission" date="2015-04" db="UniProtKB">
        <authorList>
            <consortium name="EnsemblPlants"/>
        </authorList>
    </citation>
    <scope>IDENTIFICATION</scope>
</reference>
<dbReference type="Gramene" id="OPUNC03G27530.1">
    <property type="protein sequence ID" value="OPUNC03G27530.1"/>
    <property type="gene ID" value="OPUNC03G27530"/>
</dbReference>
<dbReference type="HOGENOM" id="CLU_1799589_0_0_1"/>
<dbReference type="Proteomes" id="UP000026962">
    <property type="component" value="Chromosome 3"/>
</dbReference>
<evidence type="ECO:0000259" key="1">
    <source>
        <dbReference type="Pfam" id="PF12620"/>
    </source>
</evidence>
<dbReference type="EnsemblPlants" id="OPUNC03G27530.1">
    <property type="protein sequence ID" value="OPUNC03G27530.1"/>
    <property type="gene ID" value="OPUNC03G27530"/>
</dbReference>
<evidence type="ECO:0000313" key="3">
    <source>
        <dbReference type="Proteomes" id="UP000026962"/>
    </source>
</evidence>
<feature type="domain" description="DUF3778" evidence="1">
    <location>
        <begin position="37"/>
        <end position="68"/>
    </location>
</feature>
<dbReference type="Pfam" id="PF12620">
    <property type="entry name" value="DUF3778"/>
    <property type="match status" value="1"/>
</dbReference>